<dbReference type="InterPro" id="IPR011053">
    <property type="entry name" value="Single_hybrid_motif"/>
</dbReference>
<evidence type="ECO:0000313" key="10">
    <source>
        <dbReference type="EMBL" id="GGJ02809.1"/>
    </source>
</evidence>
<dbReference type="EC" id="2.3.1.-" evidence="7"/>
<feature type="domain" description="Peripheral subunit-binding (PSBD)" evidence="9">
    <location>
        <begin position="118"/>
        <end position="155"/>
    </location>
</feature>
<dbReference type="EMBL" id="BMNN01000004">
    <property type="protein sequence ID" value="GGJ02809.1"/>
    <property type="molecule type" value="Genomic_DNA"/>
</dbReference>
<dbReference type="PANTHER" id="PTHR43178:SF12">
    <property type="entry name" value="DIHYDROLIPOAMIDE ACETYLTRANSFERASE COMPONENT OF PYRUVATE DEHYDROGENASE COMPLEX"/>
    <property type="match status" value="1"/>
</dbReference>
<keyword evidence="5 7" id="KW-0450">Lipoyl</keyword>
<dbReference type="InterPro" id="IPR003016">
    <property type="entry name" value="2-oxoA_DH_lipoyl-BS"/>
</dbReference>
<keyword evidence="11" id="KW-1185">Reference proteome</keyword>
<dbReference type="SUPFAM" id="SSF51230">
    <property type="entry name" value="Single hybrid motif"/>
    <property type="match status" value="1"/>
</dbReference>
<dbReference type="Gene3D" id="2.40.50.100">
    <property type="match status" value="1"/>
</dbReference>
<dbReference type="InterPro" id="IPR036625">
    <property type="entry name" value="E3-bd_dom_sf"/>
</dbReference>
<evidence type="ECO:0000256" key="3">
    <source>
        <dbReference type="ARBA" id="ARBA00011484"/>
    </source>
</evidence>
<proteinExistence type="inferred from homology"/>
<dbReference type="Gene3D" id="3.30.559.10">
    <property type="entry name" value="Chloramphenicol acetyltransferase-like domain"/>
    <property type="match status" value="1"/>
</dbReference>
<dbReference type="Gene3D" id="4.10.320.10">
    <property type="entry name" value="E3-binding domain"/>
    <property type="match status" value="1"/>
</dbReference>
<evidence type="ECO:0000256" key="4">
    <source>
        <dbReference type="ARBA" id="ARBA00022679"/>
    </source>
</evidence>
<keyword evidence="4 7" id="KW-0808">Transferase</keyword>
<dbReference type="SUPFAM" id="SSF52777">
    <property type="entry name" value="CoA-dependent acyltransferases"/>
    <property type="match status" value="1"/>
</dbReference>
<dbReference type="SUPFAM" id="SSF47005">
    <property type="entry name" value="Peripheral subunit-binding domain of 2-oxo acid dehydrogenase complex"/>
    <property type="match status" value="1"/>
</dbReference>
<evidence type="ECO:0000256" key="6">
    <source>
        <dbReference type="ARBA" id="ARBA00023315"/>
    </source>
</evidence>
<dbReference type="Pfam" id="PF00364">
    <property type="entry name" value="Biotin_lipoyl"/>
    <property type="match status" value="1"/>
</dbReference>
<keyword evidence="6 7" id="KW-0012">Acyltransferase</keyword>
<evidence type="ECO:0000259" key="8">
    <source>
        <dbReference type="PROSITE" id="PS50968"/>
    </source>
</evidence>
<feature type="domain" description="Lipoyl-binding" evidence="8">
    <location>
        <begin position="1"/>
        <end position="76"/>
    </location>
</feature>
<protein>
    <recommendedName>
        <fullName evidence="7">Dihydrolipoamide acetyltransferase component of pyruvate dehydrogenase complex</fullName>
        <ecNumber evidence="7">2.3.1.-</ecNumber>
    </recommendedName>
</protein>
<sequence>MKQFKLPDLGEGLQEAEIVEWHVQPGASVELDQLLVSVETAKAIVEIPSPRAGVISRCFGAPGDVLHVGAPLVEFEGAGEDSGTVVGSLGQDSGHSDLAADDFIIGAAPSSRDAWAVQASAQTRQLARHMGIDLQQLEGSGAHGQVTEADVQRAAHARPGAGEPVRGVRRTMAKNMARSHAEVVPVTLMEDADLHRWPEGARDPMVRLARAIARACEAEPALNVGFDALAMSLTRHAQVDLGVAVDTPDGLFVPVLRDVGRRDAEDLREGLRRLRADVRSRSIPPAELMGATITLSNYGALFGRYATPMIVPPQVAIVGAGVIREQVVAAGGEMAVHPVLPISVTIDHRVVTGGEAARFLKALVEDLQAPE</sequence>
<comment type="cofactor">
    <cofactor evidence="1 7">
        <name>(R)-lipoate</name>
        <dbReference type="ChEBI" id="CHEBI:83088"/>
    </cofactor>
</comment>
<dbReference type="PANTHER" id="PTHR43178">
    <property type="entry name" value="DIHYDROLIPOAMIDE ACETYLTRANSFERASE COMPONENT OF PYRUVATE DEHYDROGENASE COMPLEX"/>
    <property type="match status" value="1"/>
</dbReference>
<comment type="subunit">
    <text evidence="3">Forms a 24-polypeptide structural core with octahedral symmetry.</text>
</comment>
<evidence type="ECO:0000256" key="5">
    <source>
        <dbReference type="ARBA" id="ARBA00022823"/>
    </source>
</evidence>
<organism evidence="10 11">
    <name type="scientific">Halopseudomonas pertucinogena</name>
    <dbReference type="NCBI Taxonomy" id="86175"/>
    <lineage>
        <taxon>Bacteria</taxon>
        <taxon>Pseudomonadati</taxon>
        <taxon>Pseudomonadota</taxon>
        <taxon>Gammaproteobacteria</taxon>
        <taxon>Pseudomonadales</taxon>
        <taxon>Pseudomonadaceae</taxon>
        <taxon>Halopseudomonas</taxon>
    </lineage>
</organism>
<dbReference type="Pfam" id="PF00198">
    <property type="entry name" value="2-oxoacid_dh"/>
    <property type="match status" value="1"/>
</dbReference>
<dbReference type="RefSeq" id="WP_188636457.1">
    <property type="nucleotide sequence ID" value="NZ_BMNN01000004.1"/>
</dbReference>
<name>A0ABQ2CQS5_9GAMM</name>
<dbReference type="Pfam" id="PF02817">
    <property type="entry name" value="E3_binding"/>
    <property type="match status" value="1"/>
</dbReference>
<dbReference type="Proteomes" id="UP000633263">
    <property type="component" value="Unassembled WGS sequence"/>
</dbReference>
<evidence type="ECO:0000256" key="2">
    <source>
        <dbReference type="ARBA" id="ARBA00007317"/>
    </source>
</evidence>
<comment type="caution">
    <text evidence="10">The sequence shown here is derived from an EMBL/GenBank/DDBJ whole genome shotgun (WGS) entry which is preliminary data.</text>
</comment>
<accession>A0ABQ2CQS5</accession>
<keyword evidence="10" id="KW-0670">Pyruvate</keyword>
<reference evidence="11" key="1">
    <citation type="journal article" date="2019" name="Int. J. Syst. Evol. Microbiol.">
        <title>The Global Catalogue of Microorganisms (GCM) 10K type strain sequencing project: providing services to taxonomists for standard genome sequencing and annotation.</title>
        <authorList>
            <consortium name="The Broad Institute Genomics Platform"/>
            <consortium name="The Broad Institute Genome Sequencing Center for Infectious Disease"/>
            <person name="Wu L."/>
            <person name="Ma J."/>
        </authorList>
    </citation>
    <scope>NUCLEOTIDE SEQUENCE [LARGE SCALE GENOMIC DNA]</scope>
    <source>
        <strain evidence="11">JCM 11590</strain>
    </source>
</reference>
<evidence type="ECO:0000256" key="1">
    <source>
        <dbReference type="ARBA" id="ARBA00001938"/>
    </source>
</evidence>
<dbReference type="PROSITE" id="PS50968">
    <property type="entry name" value="BIOTINYL_LIPOYL"/>
    <property type="match status" value="1"/>
</dbReference>
<dbReference type="InterPro" id="IPR023213">
    <property type="entry name" value="CAT-like_dom_sf"/>
</dbReference>
<dbReference type="InterPro" id="IPR001078">
    <property type="entry name" value="2-oxoacid_DH_actylTfrase"/>
</dbReference>
<evidence type="ECO:0000256" key="7">
    <source>
        <dbReference type="RuleBase" id="RU003423"/>
    </source>
</evidence>
<comment type="similarity">
    <text evidence="2 7">Belongs to the 2-oxoacid dehydrogenase family.</text>
</comment>
<evidence type="ECO:0000259" key="9">
    <source>
        <dbReference type="PROSITE" id="PS51826"/>
    </source>
</evidence>
<evidence type="ECO:0000313" key="11">
    <source>
        <dbReference type="Proteomes" id="UP000633263"/>
    </source>
</evidence>
<dbReference type="PROSITE" id="PS00189">
    <property type="entry name" value="LIPOYL"/>
    <property type="match status" value="1"/>
</dbReference>
<gene>
    <name evidence="10" type="ORF">GCM10009083_19560</name>
</gene>
<dbReference type="PROSITE" id="PS51826">
    <property type="entry name" value="PSBD"/>
    <property type="match status" value="1"/>
</dbReference>
<dbReference type="InterPro" id="IPR000089">
    <property type="entry name" value="Biotin_lipoyl"/>
</dbReference>
<dbReference type="CDD" id="cd06849">
    <property type="entry name" value="lipoyl_domain"/>
    <property type="match status" value="1"/>
</dbReference>
<dbReference type="InterPro" id="IPR004167">
    <property type="entry name" value="PSBD"/>
</dbReference>
<dbReference type="InterPro" id="IPR050743">
    <property type="entry name" value="2-oxoacid_DH_E2_comp"/>
</dbReference>